<comment type="similarity">
    <text evidence="7">Belongs to the binding-protein-dependent transport system permease family.</text>
</comment>
<sequence length="300" mass="33901">MGARGIRRTMEDNIMDIIIYTILIVVFVMTVYPFYYSVVISFNHGIDASRGGIYFWPRVFSLDNYKAVFSNHELLTGFGITISRTVVGTFATLLFTGLFAYSLANNQLIFRTTYITLLIIAMYFSGGLIPYFILIKKLHLMNSFLVYIIPLLLNAFYTIIMMSFFRELPQELKESAKMDGASDMRIFFSIVIPISAPVFATVALFAGVEHWNSWLDAAFFVTDKDLKTISFMLMELINKANLTAVQGADAERAATYAAQTFTAETIRMATMIVVVIPIICVYPFLQRYFVKGIMVGSIKG</sequence>
<name>A0ABV6JFM5_9BACL</name>
<proteinExistence type="inferred from homology"/>
<evidence type="ECO:0000256" key="1">
    <source>
        <dbReference type="ARBA" id="ARBA00004651"/>
    </source>
</evidence>
<comment type="caution">
    <text evidence="9">The sequence shown here is derived from an EMBL/GenBank/DDBJ whole genome shotgun (WGS) entry which is preliminary data.</text>
</comment>
<feature type="transmembrane region" description="Helical" evidence="7">
    <location>
        <begin position="78"/>
        <end position="101"/>
    </location>
</feature>
<dbReference type="Gene3D" id="1.10.3720.10">
    <property type="entry name" value="MetI-like"/>
    <property type="match status" value="1"/>
</dbReference>
<keyword evidence="6 7" id="KW-0472">Membrane</keyword>
<evidence type="ECO:0000256" key="4">
    <source>
        <dbReference type="ARBA" id="ARBA00022692"/>
    </source>
</evidence>
<dbReference type="PROSITE" id="PS50928">
    <property type="entry name" value="ABC_TM1"/>
    <property type="match status" value="1"/>
</dbReference>
<keyword evidence="2 7" id="KW-0813">Transport</keyword>
<dbReference type="SUPFAM" id="SSF161098">
    <property type="entry name" value="MetI-like"/>
    <property type="match status" value="1"/>
</dbReference>
<evidence type="ECO:0000313" key="9">
    <source>
        <dbReference type="EMBL" id="MFC0394730.1"/>
    </source>
</evidence>
<evidence type="ECO:0000313" key="10">
    <source>
        <dbReference type="Proteomes" id="UP001589818"/>
    </source>
</evidence>
<gene>
    <name evidence="9" type="ORF">ACFFJ8_25635</name>
</gene>
<dbReference type="PANTHER" id="PTHR43744:SF9">
    <property type="entry name" value="POLYGALACTURONAN_RHAMNOGALACTURONAN TRANSPORT SYSTEM PERMEASE PROTEIN YTCP"/>
    <property type="match status" value="1"/>
</dbReference>
<dbReference type="EMBL" id="JBHLVF010000041">
    <property type="protein sequence ID" value="MFC0394730.1"/>
    <property type="molecule type" value="Genomic_DNA"/>
</dbReference>
<dbReference type="PANTHER" id="PTHR43744">
    <property type="entry name" value="ABC TRANSPORTER PERMEASE PROTEIN MG189-RELATED-RELATED"/>
    <property type="match status" value="1"/>
</dbReference>
<feature type="transmembrane region" description="Helical" evidence="7">
    <location>
        <begin position="113"/>
        <end position="133"/>
    </location>
</feature>
<keyword evidence="4 7" id="KW-0812">Transmembrane</keyword>
<comment type="subcellular location">
    <subcellularLocation>
        <location evidence="1 7">Cell membrane</location>
        <topology evidence="1 7">Multi-pass membrane protein</topology>
    </subcellularLocation>
</comment>
<keyword evidence="5 7" id="KW-1133">Transmembrane helix</keyword>
<feature type="transmembrane region" description="Helical" evidence="7">
    <location>
        <begin position="145"/>
        <end position="165"/>
    </location>
</feature>
<dbReference type="CDD" id="cd06261">
    <property type="entry name" value="TM_PBP2"/>
    <property type="match status" value="1"/>
</dbReference>
<feature type="transmembrane region" description="Helical" evidence="7">
    <location>
        <begin position="266"/>
        <end position="285"/>
    </location>
</feature>
<reference evidence="9 10" key="1">
    <citation type="submission" date="2024-09" db="EMBL/GenBank/DDBJ databases">
        <authorList>
            <person name="Sun Q."/>
            <person name="Mori K."/>
        </authorList>
    </citation>
    <scope>NUCLEOTIDE SEQUENCE [LARGE SCALE GENOMIC DNA]</scope>
    <source>
        <strain evidence="9 10">CCM 4839</strain>
    </source>
</reference>
<evidence type="ECO:0000259" key="8">
    <source>
        <dbReference type="PROSITE" id="PS50928"/>
    </source>
</evidence>
<dbReference type="InterPro" id="IPR035906">
    <property type="entry name" value="MetI-like_sf"/>
</dbReference>
<keyword evidence="3" id="KW-1003">Cell membrane</keyword>
<dbReference type="RefSeq" id="WP_204815901.1">
    <property type="nucleotide sequence ID" value="NZ_JANHOF010000001.1"/>
</dbReference>
<evidence type="ECO:0000256" key="3">
    <source>
        <dbReference type="ARBA" id="ARBA00022475"/>
    </source>
</evidence>
<evidence type="ECO:0000256" key="5">
    <source>
        <dbReference type="ARBA" id="ARBA00022989"/>
    </source>
</evidence>
<dbReference type="InterPro" id="IPR000515">
    <property type="entry name" value="MetI-like"/>
</dbReference>
<feature type="domain" description="ABC transmembrane type-1" evidence="8">
    <location>
        <begin position="78"/>
        <end position="277"/>
    </location>
</feature>
<organism evidence="9 10">
    <name type="scientific">Paenibacillus mendelii</name>
    <dbReference type="NCBI Taxonomy" id="206163"/>
    <lineage>
        <taxon>Bacteria</taxon>
        <taxon>Bacillati</taxon>
        <taxon>Bacillota</taxon>
        <taxon>Bacilli</taxon>
        <taxon>Bacillales</taxon>
        <taxon>Paenibacillaceae</taxon>
        <taxon>Paenibacillus</taxon>
    </lineage>
</organism>
<evidence type="ECO:0000256" key="6">
    <source>
        <dbReference type="ARBA" id="ARBA00023136"/>
    </source>
</evidence>
<dbReference type="Proteomes" id="UP001589818">
    <property type="component" value="Unassembled WGS sequence"/>
</dbReference>
<accession>A0ABV6JFM5</accession>
<evidence type="ECO:0000256" key="2">
    <source>
        <dbReference type="ARBA" id="ARBA00022448"/>
    </source>
</evidence>
<dbReference type="Pfam" id="PF00528">
    <property type="entry name" value="BPD_transp_1"/>
    <property type="match status" value="1"/>
</dbReference>
<evidence type="ECO:0000256" key="7">
    <source>
        <dbReference type="RuleBase" id="RU363032"/>
    </source>
</evidence>
<protein>
    <submittedName>
        <fullName evidence="9">Carbohydrate ABC transporter permease</fullName>
    </submittedName>
</protein>
<feature type="transmembrane region" description="Helical" evidence="7">
    <location>
        <begin position="186"/>
        <end position="206"/>
    </location>
</feature>
<feature type="transmembrane region" description="Helical" evidence="7">
    <location>
        <begin position="17"/>
        <end position="35"/>
    </location>
</feature>
<keyword evidence="10" id="KW-1185">Reference proteome</keyword>